<dbReference type="EMBL" id="BGZK01000588">
    <property type="protein sequence ID" value="GBP51777.1"/>
    <property type="molecule type" value="Genomic_DNA"/>
</dbReference>
<reference evidence="2 3" key="1">
    <citation type="journal article" date="2019" name="Commun. Biol.">
        <title>The bagworm genome reveals a unique fibroin gene that provides high tensile strength.</title>
        <authorList>
            <person name="Kono N."/>
            <person name="Nakamura H."/>
            <person name="Ohtoshi R."/>
            <person name="Tomita M."/>
            <person name="Numata K."/>
            <person name="Arakawa K."/>
        </authorList>
    </citation>
    <scope>NUCLEOTIDE SEQUENCE [LARGE SCALE GENOMIC DNA]</scope>
</reference>
<proteinExistence type="predicted"/>
<feature type="region of interest" description="Disordered" evidence="1">
    <location>
        <begin position="71"/>
        <end position="114"/>
    </location>
</feature>
<dbReference type="AlphaFoldDB" id="A0A4C1WNU5"/>
<feature type="compositionally biased region" description="Basic and acidic residues" evidence="1">
    <location>
        <begin position="75"/>
        <end position="99"/>
    </location>
</feature>
<protein>
    <submittedName>
        <fullName evidence="2">Uncharacterized protein</fullName>
    </submittedName>
</protein>
<dbReference type="Proteomes" id="UP000299102">
    <property type="component" value="Unassembled WGS sequence"/>
</dbReference>
<evidence type="ECO:0000313" key="2">
    <source>
        <dbReference type="EMBL" id="GBP51777.1"/>
    </source>
</evidence>
<feature type="region of interest" description="Disordered" evidence="1">
    <location>
        <begin position="1"/>
        <end position="26"/>
    </location>
</feature>
<evidence type="ECO:0000256" key="1">
    <source>
        <dbReference type="SAM" id="MobiDB-lite"/>
    </source>
</evidence>
<keyword evidence="3" id="KW-1185">Reference proteome</keyword>
<organism evidence="2 3">
    <name type="scientific">Eumeta variegata</name>
    <name type="common">Bagworm moth</name>
    <name type="synonym">Eumeta japonica</name>
    <dbReference type="NCBI Taxonomy" id="151549"/>
    <lineage>
        <taxon>Eukaryota</taxon>
        <taxon>Metazoa</taxon>
        <taxon>Ecdysozoa</taxon>
        <taxon>Arthropoda</taxon>
        <taxon>Hexapoda</taxon>
        <taxon>Insecta</taxon>
        <taxon>Pterygota</taxon>
        <taxon>Neoptera</taxon>
        <taxon>Endopterygota</taxon>
        <taxon>Lepidoptera</taxon>
        <taxon>Glossata</taxon>
        <taxon>Ditrysia</taxon>
        <taxon>Tineoidea</taxon>
        <taxon>Psychidae</taxon>
        <taxon>Oiketicinae</taxon>
        <taxon>Eumeta</taxon>
    </lineage>
</organism>
<sequence>MTSVHAELCSAHTEHPRGAAPLGPAEPCKTNTICANHCQRRRPPNGLDNATICLLSNYGSSCTEACITMPLPDEIEGRGRPQELKEGERDKRKERERERGRKGKALKSRIGSSP</sequence>
<evidence type="ECO:0000313" key="3">
    <source>
        <dbReference type="Proteomes" id="UP000299102"/>
    </source>
</evidence>
<name>A0A4C1WNU5_EUMVA</name>
<accession>A0A4C1WNU5</accession>
<comment type="caution">
    <text evidence="2">The sequence shown here is derived from an EMBL/GenBank/DDBJ whole genome shotgun (WGS) entry which is preliminary data.</text>
</comment>
<gene>
    <name evidence="2" type="ORF">EVAR_97055_1</name>
</gene>